<dbReference type="RefSeq" id="WP_096576673.1">
    <property type="nucleotide sequence ID" value="NZ_CAWNJS010000001.1"/>
</dbReference>
<dbReference type="InterPro" id="IPR006047">
    <property type="entry name" value="GH13_cat_dom"/>
</dbReference>
<evidence type="ECO:0000313" key="3">
    <source>
        <dbReference type="Proteomes" id="UP000218785"/>
    </source>
</evidence>
<dbReference type="GO" id="GO:0047470">
    <property type="term" value="F:(1,4)-alpha-D-glucan 1-alpha-D-glucosylmutase activity"/>
    <property type="evidence" value="ECO:0007669"/>
    <property type="project" value="TreeGrafter"/>
</dbReference>
<dbReference type="Gene3D" id="3.20.20.80">
    <property type="entry name" value="Glycosidases"/>
    <property type="match status" value="4"/>
</dbReference>
<dbReference type="PANTHER" id="PTHR10357">
    <property type="entry name" value="ALPHA-AMYLASE FAMILY MEMBER"/>
    <property type="match status" value="1"/>
</dbReference>
<dbReference type="CDD" id="cd11336">
    <property type="entry name" value="AmyAc_MTSase"/>
    <property type="match status" value="1"/>
</dbReference>
<dbReference type="SUPFAM" id="SSF51445">
    <property type="entry name" value="(Trans)glycosidases"/>
    <property type="match status" value="1"/>
</dbReference>
<dbReference type="Proteomes" id="UP000218785">
    <property type="component" value="Chromosome"/>
</dbReference>
<accession>A0A1Z4MZW0</accession>
<dbReference type="KEGG" id="ttq:NIES37_28790"/>
<evidence type="ECO:0000313" key="2">
    <source>
        <dbReference type="EMBL" id="BAY98901.1"/>
    </source>
</evidence>
<gene>
    <name evidence="2" type="ORF">NIES37_28790</name>
</gene>
<organism evidence="2 3">
    <name type="scientific">Tolypothrix tenuis PCC 7101</name>
    <dbReference type="NCBI Taxonomy" id="231146"/>
    <lineage>
        <taxon>Bacteria</taxon>
        <taxon>Bacillati</taxon>
        <taxon>Cyanobacteriota</taxon>
        <taxon>Cyanophyceae</taxon>
        <taxon>Nostocales</taxon>
        <taxon>Tolypothrichaceae</taxon>
        <taxon>Tolypothrix</taxon>
    </lineage>
</organism>
<name>A0A1Z4MZW0_9CYAN</name>
<dbReference type="EMBL" id="AP018248">
    <property type="protein sequence ID" value="BAY98901.1"/>
    <property type="molecule type" value="Genomic_DNA"/>
</dbReference>
<sequence length="931" mass="106832">MRIPKATYRIQFTSQFNFDNAKAIASYLADLGISDLYASPIFKARSGSTHGYDVVDAAQLNPELGSTESFEALVSELQSLGMGWLQDIVPNHMAYSSENAYLMDVLEHGPDSSYTDYFDLCWNVPFGDREQRILAPLLGDFYGVSLEKGDIQLQYEQNGLTVNYYSLKLPLRLESYTKFLTHNLGKLTRTLGRNHPDFIKLLGILYILKNVPSEVAGKQRQDQIAFIKGLVWELYTSNDDIREFIDENLKTFNGEPGNSESFNLLDDILKEQFYRLAFWKVGAEEMNYRRFFTVNELISVKVEELRVFNNTHSLIQKLVEEGKFTGLRIDHIDGLYNPSQYLERLQEKMGDVYITVEKILELTEDLPENWRIAGTSGYDFLNYINGVFCQSANESEFEQIYQKFIGAKVDYASLVNKNKHLILEKNLAGDVDNLAILLKNISSKYRFGNDFTVNGLKRAIAEILTLFPIYRTYITPDGIHESDRAYIEEVIRQAKVQAPLLQHEMDFIEKLMLLEFDSSLTQTEREQWLYFVMRMQQYTGPLMAKGVEDTTLYSYNRFISLNEVGGNPSHFGISLGEFHSFNHKHQQTWTHTMNTTATHDTKRGEDVRARLNVLSEIPDEWEQRVNKWSSMNQGQKSKRKNATMPDRNDEYFLYQTLVGAFPFAEHELSSFGERVKEYIIKSIREAKVHTAWLRPDSEYEEACTAFVEKVLDPSISQDFLTDFREFQQRIANYGIFNSLSQTLLKIVAPGVPDFYQGTELWELSLVDPDNRRPVDFEQRRSYLSDIKQQIKTDILGLIQELLTAKTDGRIKLFLTVQALKARIDYLQLFQDGEYLPLEIHGTHANHIIAFARQQGNQTAIAIAPRFLTSLIQPGEYPLGESVWQDTHLQLPKVTSATWKNVITQQSLEATGTLSIGAALAHFPVGLLVSNE</sequence>
<protein>
    <submittedName>
        <fullName evidence="2">Malto-oligosyltrehalose synthase</fullName>
    </submittedName>
</protein>
<dbReference type="PANTHER" id="PTHR10357:SF216">
    <property type="entry name" value="MALTOOLIGOSYL TREHALOSE SYNTHASE-RELATED"/>
    <property type="match status" value="1"/>
</dbReference>
<dbReference type="AlphaFoldDB" id="A0A1Z4MZW0"/>
<dbReference type="GO" id="GO:0030980">
    <property type="term" value="P:alpha-glucan catabolic process"/>
    <property type="evidence" value="ECO:0007669"/>
    <property type="project" value="TreeGrafter"/>
</dbReference>
<evidence type="ECO:0000259" key="1">
    <source>
        <dbReference type="SMART" id="SM00642"/>
    </source>
</evidence>
<dbReference type="InterPro" id="IPR017853">
    <property type="entry name" value="GH"/>
</dbReference>
<proteinExistence type="predicted"/>
<dbReference type="SMART" id="SM00642">
    <property type="entry name" value="Aamy"/>
    <property type="match status" value="1"/>
</dbReference>
<dbReference type="Pfam" id="PF00128">
    <property type="entry name" value="Alpha-amylase"/>
    <property type="match status" value="1"/>
</dbReference>
<reference evidence="2 3" key="1">
    <citation type="submission" date="2017-06" db="EMBL/GenBank/DDBJ databases">
        <title>Genome sequencing of cyanobaciteial culture collection at National Institute for Environmental Studies (NIES).</title>
        <authorList>
            <person name="Hirose Y."/>
            <person name="Shimura Y."/>
            <person name="Fujisawa T."/>
            <person name="Nakamura Y."/>
            <person name="Kawachi M."/>
        </authorList>
    </citation>
    <scope>NUCLEOTIDE SEQUENCE [LARGE SCALE GENOMIC DNA]</scope>
    <source>
        <strain evidence="2 3">NIES-37</strain>
    </source>
</reference>
<dbReference type="InterPro" id="IPR012767">
    <property type="entry name" value="Trehalose_TreY"/>
</dbReference>
<feature type="domain" description="Glycosyl hydrolase family 13 catalytic" evidence="1">
    <location>
        <begin position="9"/>
        <end position="517"/>
    </location>
</feature>
<keyword evidence="3" id="KW-1185">Reference proteome</keyword>
<dbReference type="NCBIfam" id="TIGR02401">
    <property type="entry name" value="trehalose_TreY"/>
    <property type="match status" value="1"/>
</dbReference>
<dbReference type="GO" id="GO:0005992">
    <property type="term" value="P:trehalose biosynthetic process"/>
    <property type="evidence" value="ECO:0007669"/>
    <property type="project" value="TreeGrafter"/>
</dbReference>